<feature type="binding site" description="axial binding residue" evidence="5">
    <location>
        <position position="439"/>
    </location>
    <ligand>
        <name>heme</name>
        <dbReference type="ChEBI" id="CHEBI:30413"/>
    </ligand>
    <ligandPart>
        <name>Fe</name>
        <dbReference type="ChEBI" id="CHEBI:18248"/>
    </ligandPart>
</feature>
<dbReference type="GO" id="GO:0020037">
    <property type="term" value="F:heme binding"/>
    <property type="evidence" value="ECO:0007669"/>
    <property type="project" value="InterPro"/>
</dbReference>
<dbReference type="GO" id="GO:0004497">
    <property type="term" value="F:monooxygenase activity"/>
    <property type="evidence" value="ECO:0007669"/>
    <property type="project" value="UniProtKB-KW"/>
</dbReference>
<evidence type="ECO:0000313" key="8">
    <source>
        <dbReference type="EMBL" id="RZC73039.1"/>
    </source>
</evidence>
<dbReference type="SUPFAM" id="SSF48264">
    <property type="entry name" value="Cytochrome P450"/>
    <property type="match status" value="1"/>
</dbReference>
<dbReference type="Pfam" id="PF00067">
    <property type="entry name" value="p450"/>
    <property type="match status" value="1"/>
</dbReference>
<reference evidence="8 9" key="1">
    <citation type="journal article" date="2018" name="Science">
        <title>The opium poppy genome and morphinan production.</title>
        <authorList>
            <person name="Guo L."/>
            <person name="Winzer T."/>
            <person name="Yang X."/>
            <person name="Li Y."/>
            <person name="Ning Z."/>
            <person name="He Z."/>
            <person name="Teodor R."/>
            <person name="Lu Y."/>
            <person name="Bowser T.A."/>
            <person name="Graham I.A."/>
            <person name="Ye K."/>
        </authorList>
    </citation>
    <scope>NUCLEOTIDE SEQUENCE [LARGE SCALE GENOMIC DNA]</scope>
    <source>
        <strain evidence="9">cv. HN1</strain>
        <tissue evidence="8">Leaves</tissue>
    </source>
</reference>
<accession>A0A4Y7KM67</accession>
<evidence type="ECO:0008006" key="10">
    <source>
        <dbReference type="Google" id="ProtNLM"/>
    </source>
</evidence>
<evidence type="ECO:0000256" key="4">
    <source>
        <dbReference type="ARBA" id="ARBA00023004"/>
    </source>
</evidence>
<dbReference type="PRINTS" id="PR00385">
    <property type="entry name" value="P450"/>
</dbReference>
<keyword evidence="2 5" id="KW-0479">Metal-binding</keyword>
<feature type="chain" id="PRO_5021324640" description="Cytochrome P450" evidence="7">
    <location>
        <begin position="22"/>
        <end position="629"/>
    </location>
</feature>
<organism evidence="8 9">
    <name type="scientific">Papaver somniferum</name>
    <name type="common">Opium poppy</name>
    <dbReference type="NCBI Taxonomy" id="3469"/>
    <lineage>
        <taxon>Eukaryota</taxon>
        <taxon>Viridiplantae</taxon>
        <taxon>Streptophyta</taxon>
        <taxon>Embryophyta</taxon>
        <taxon>Tracheophyta</taxon>
        <taxon>Spermatophyta</taxon>
        <taxon>Magnoliopsida</taxon>
        <taxon>Ranunculales</taxon>
        <taxon>Papaveraceae</taxon>
        <taxon>Papaveroideae</taxon>
        <taxon>Papaver</taxon>
    </lineage>
</organism>
<evidence type="ECO:0000313" key="9">
    <source>
        <dbReference type="Proteomes" id="UP000316621"/>
    </source>
</evidence>
<evidence type="ECO:0000256" key="6">
    <source>
        <dbReference type="RuleBase" id="RU000461"/>
    </source>
</evidence>
<evidence type="ECO:0000256" key="3">
    <source>
        <dbReference type="ARBA" id="ARBA00023002"/>
    </source>
</evidence>
<dbReference type="OMA" id="NIFTWDQ"/>
<dbReference type="InterPro" id="IPR017972">
    <property type="entry name" value="Cyt_P450_CS"/>
</dbReference>
<keyword evidence="3 6" id="KW-0560">Oxidoreductase</keyword>
<evidence type="ECO:0000256" key="1">
    <source>
        <dbReference type="ARBA" id="ARBA00010617"/>
    </source>
</evidence>
<dbReference type="EMBL" id="CM010722">
    <property type="protein sequence ID" value="RZC73039.1"/>
    <property type="molecule type" value="Genomic_DNA"/>
</dbReference>
<dbReference type="Proteomes" id="UP000316621">
    <property type="component" value="Chromosome 8"/>
</dbReference>
<evidence type="ECO:0000256" key="2">
    <source>
        <dbReference type="ARBA" id="ARBA00022723"/>
    </source>
</evidence>
<dbReference type="Gene3D" id="1.10.630.10">
    <property type="entry name" value="Cytochrome P450"/>
    <property type="match status" value="1"/>
</dbReference>
<dbReference type="CDD" id="cd11073">
    <property type="entry name" value="CYP76-like"/>
    <property type="match status" value="1"/>
</dbReference>
<evidence type="ECO:0000256" key="7">
    <source>
        <dbReference type="SAM" id="SignalP"/>
    </source>
</evidence>
<keyword evidence="4 5" id="KW-0408">Iron</keyword>
<keyword evidence="9" id="KW-1185">Reference proteome</keyword>
<dbReference type="FunFam" id="1.10.630.10:FF:000007">
    <property type="entry name" value="Cytochrome P450 76C4"/>
    <property type="match status" value="1"/>
</dbReference>
<comment type="similarity">
    <text evidence="1 6">Belongs to the cytochrome P450 family.</text>
</comment>
<proteinExistence type="inferred from homology"/>
<dbReference type="GO" id="GO:0016705">
    <property type="term" value="F:oxidoreductase activity, acting on paired donors, with incorporation or reduction of molecular oxygen"/>
    <property type="evidence" value="ECO:0007669"/>
    <property type="project" value="InterPro"/>
</dbReference>
<dbReference type="Gramene" id="RZC73039">
    <property type="protein sequence ID" value="RZC73039"/>
    <property type="gene ID" value="C5167_048514"/>
</dbReference>
<name>A0A4Y7KM67_PAPSO</name>
<dbReference type="PANTHER" id="PTHR47950:SF4">
    <property type="entry name" value="GERANIOL 8-HYDROXYLASE-LIKE"/>
    <property type="match status" value="1"/>
</dbReference>
<dbReference type="AlphaFoldDB" id="A0A4Y7KM67"/>
<keyword evidence="7" id="KW-0732">Signal</keyword>
<dbReference type="InterPro" id="IPR036396">
    <property type="entry name" value="Cyt_P450_sf"/>
</dbReference>
<gene>
    <name evidence="8" type="ORF">C5167_048514</name>
</gene>
<evidence type="ECO:0000256" key="5">
    <source>
        <dbReference type="PIRSR" id="PIRSR602401-1"/>
    </source>
</evidence>
<keyword evidence="6" id="KW-0503">Monooxygenase</keyword>
<dbReference type="GO" id="GO:0005506">
    <property type="term" value="F:iron ion binding"/>
    <property type="evidence" value="ECO:0007669"/>
    <property type="project" value="InterPro"/>
</dbReference>
<dbReference type="InterPro" id="IPR002401">
    <property type="entry name" value="Cyt_P450_E_grp-I"/>
</dbReference>
<comment type="cofactor">
    <cofactor evidence="5">
        <name>heme</name>
        <dbReference type="ChEBI" id="CHEBI:30413"/>
    </cofactor>
</comment>
<dbReference type="PANTHER" id="PTHR47950">
    <property type="entry name" value="CYTOCHROME P450, FAMILY 76, SUBFAMILY C, POLYPEPTIDE 5-RELATED"/>
    <property type="match status" value="1"/>
</dbReference>
<dbReference type="PRINTS" id="PR00463">
    <property type="entry name" value="EP450I"/>
</dbReference>
<dbReference type="PROSITE" id="PS00086">
    <property type="entry name" value="CYTOCHROME_P450"/>
    <property type="match status" value="1"/>
</dbReference>
<dbReference type="STRING" id="3469.A0A4Y7KM67"/>
<keyword evidence="5 6" id="KW-0349">Heme</keyword>
<feature type="signal peptide" evidence="7">
    <location>
        <begin position="1"/>
        <end position="21"/>
    </location>
</feature>
<protein>
    <recommendedName>
        <fullName evidence="10">Cytochrome P450</fullName>
    </recommendedName>
</protein>
<dbReference type="GO" id="GO:0033075">
    <property type="term" value="P:isoquinoline alkaloid biosynthetic process"/>
    <property type="evidence" value="ECO:0007669"/>
    <property type="project" value="UniProtKB-ARBA"/>
</dbReference>
<sequence length="629" mass="71343">MEYLNLLLLILLPLTLLKVFSWITKSSPTNLPPGPVPLPIFGNLFKLGKKPHESLSQLAQIYGPLMSLKLGSLTTIVISSSTIAKEVLQKHDQSFSSRTVIDAITISNHHKSSIVWLPPTPQWRALRKLTNSHIFTTQKLDLNQSLRHRKLEELVSYLRRNASSGSVIDIGQAAFTTVLNLMSNSFFSIDLADDFGSDSACAFKDAVRGLMLEAGKPNLSDYFPMIRFMDLQGVRRGMSKHFGALDEIFEKIIQQKLLTLQCREGNTSDLLDMILDPSQEIGIQLQRHEIKSLLKDFFAAGTDTTSATIEWAMAELLHNPSKMTKAQQELSDILEKDRLIEESDIVRLPYLQAIIKETLRLHPPAPFLVPHKAENNVEIHDFIVPKGAQVLVNVWAIGRDPNLWKDPTCFSPERFLDSKTDYKGQDFEFIPFGSGRRICPGLPLAHRMVHLIVGLLLQSFDWKLENGLKAEDLDMGEEFGFTLAKATGLRAIPEPAEKSRYITCRIPALQSIIIDRSIHVTAPRMYSYALFEKPKPRFSPVTARKIAGENQSARVYGLDMVEFSNPQGLTEEEVRPLQRTFQDLHNFLEETEGFEASRCLHVIHFVRCENYWKKKLCPPLDTEYKHKTR</sequence>
<dbReference type="InterPro" id="IPR001128">
    <property type="entry name" value="Cyt_P450"/>
</dbReference>